<dbReference type="Pfam" id="PF06750">
    <property type="entry name" value="A24_N_bact"/>
    <property type="match status" value="1"/>
</dbReference>
<feature type="transmembrane region" description="Helical" evidence="10">
    <location>
        <begin position="245"/>
        <end position="278"/>
    </location>
</feature>
<dbReference type="MEROPS" id="A24.001"/>
<evidence type="ECO:0000256" key="1">
    <source>
        <dbReference type="ARBA" id="ARBA00004429"/>
    </source>
</evidence>
<feature type="transmembrane region" description="Helical" evidence="10">
    <location>
        <begin position="290"/>
        <end position="313"/>
    </location>
</feature>
<keyword evidence="14" id="KW-1185">Reference proteome</keyword>
<reference evidence="13 14" key="1">
    <citation type="submission" date="2008-03" db="EMBL/GenBank/DDBJ databases">
        <title>Complete sequence of Leptothrix cholodnii SP-6.</title>
        <authorList>
            <consortium name="US DOE Joint Genome Institute"/>
            <person name="Copeland A."/>
            <person name="Lucas S."/>
            <person name="Lapidus A."/>
            <person name="Glavina del Rio T."/>
            <person name="Dalin E."/>
            <person name="Tice H."/>
            <person name="Bruce D."/>
            <person name="Goodwin L."/>
            <person name="Pitluck S."/>
            <person name="Chertkov O."/>
            <person name="Brettin T."/>
            <person name="Detter J.C."/>
            <person name="Han C."/>
            <person name="Kuske C.R."/>
            <person name="Schmutz J."/>
            <person name="Larimer F."/>
            <person name="Land M."/>
            <person name="Hauser L."/>
            <person name="Kyrpides N."/>
            <person name="Lykidis A."/>
            <person name="Emerson D."/>
            <person name="Richardson P."/>
        </authorList>
    </citation>
    <scope>NUCLEOTIDE SEQUENCE [LARGE SCALE GENOMIC DNA]</scope>
    <source>
        <strain evidence="14">ATCC 51168 / LMG 8142 / SP-6</strain>
    </source>
</reference>
<keyword evidence="5 9" id="KW-0812">Transmembrane</keyword>
<keyword evidence="7 10" id="KW-0472">Membrane</keyword>
<dbReference type="GO" id="GO:0006465">
    <property type="term" value="P:signal peptide processing"/>
    <property type="evidence" value="ECO:0007669"/>
    <property type="project" value="TreeGrafter"/>
</dbReference>
<dbReference type="InterPro" id="IPR000045">
    <property type="entry name" value="Prepilin_IV_endopep_pep"/>
</dbReference>
<dbReference type="GO" id="GO:0032259">
    <property type="term" value="P:methylation"/>
    <property type="evidence" value="ECO:0007669"/>
    <property type="project" value="UniProtKB-KW"/>
</dbReference>
<protein>
    <recommendedName>
        <fullName evidence="9">Prepilin leader peptidase/N-methyltransferase</fullName>
        <ecNumber evidence="9">2.1.1.-</ecNumber>
        <ecNumber evidence="9">3.4.23.43</ecNumber>
    </recommendedName>
</protein>
<feature type="domain" description="Prepilin type IV endopeptidase peptidase" evidence="11">
    <location>
        <begin position="164"/>
        <end position="274"/>
    </location>
</feature>
<comment type="similarity">
    <text evidence="2 8">Belongs to the peptidase A24 family.</text>
</comment>
<keyword evidence="9" id="KW-0511">Multifunctional enzyme</keyword>
<evidence type="ECO:0000256" key="6">
    <source>
        <dbReference type="ARBA" id="ARBA00022989"/>
    </source>
</evidence>
<dbReference type="Pfam" id="PF01478">
    <property type="entry name" value="Peptidase_A24"/>
    <property type="match status" value="1"/>
</dbReference>
<name>B1XYT9_LEPCP</name>
<evidence type="ECO:0000256" key="9">
    <source>
        <dbReference type="RuleBase" id="RU003794"/>
    </source>
</evidence>
<feature type="transmembrane region" description="Helical" evidence="10">
    <location>
        <begin position="12"/>
        <end position="33"/>
    </location>
</feature>
<evidence type="ECO:0000256" key="3">
    <source>
        <dbReference type="ARBA" id="ARBA00022475"/>
    </source>
</evidence>
<dbReference type="GO" id="GO:0005886">
    <property type="term" value="C:plasma membrane"/>
    <property type="evidence" value="ECO:0007669"/>
    <property type="project" value="UniProtKB-SubCell"/>
</dbReference>
<feature type="domain" description="Prepilin peptidase A24 N-terminal" evidence="12">
    <location>
        <begin position="20"/>
        <end position="154"/>
    </location>
</feature>
<evidence type="ECO:0000313" key="14">
    <source>
        <dbReference type="Proteomes" id="UP000001693"/>
    </source>
</evidence>
<dbReference type="EC" id="2.1.1.-" evidence="9"/>
<evidence type="ECO:0000313" key="13">
    <source>
        <dbReference type="EMBL" id="ACB32823.1"/>
    </source>
</evidence>
<evidence type="ECO:0000259" key="12">
    <source>
        <dbReference type="Pfam" id="PF06750"/>
    </source>
</evidence>
<accession>B1XYT9</accession>
<dbReference type="PRINTS" id="PR00864">
    <property type="entry name" value="PREPILNPTASE"/>
</dbReference>
<keyword evidence="9" id="KW-0489">Methyltransferase</keyword>
<sequence length="315" mass="33354" precursor="true">MDFVELSSLTFLLSVPALAVIGLCIGSFLNVVVHRLPLMLERQWLGDVQAMLQDSAGLQRTLGAGIDAAAVQHLHDGGERLGSALASLPALSLSRPRSRCPACGTQLGWHHNLPILSWLALRGRCAACRAPISRRYPLVEAGTALAFGLIGWVFGPTATSVVYCVAAALLIAMALIDLDTTLLPDSLTYALLGLGLFSAWMGWTPLRLEDAALGVLFGYGSLWALTTLYALLRGVRGMAEGDFKLLAALGALLGVAQLLPIVLLASLVGAAVGIFLVLARGHQREVPIPFGPYLAGGGLAAMFFGPQLLRWWLPV</sequence>
<dbReference type="eggNOG" id="COG1989">
    <property type="taxonomic scope" value="Bacteria"/>
</dbReference>
<organism evidence="13 14">
    <name type="scientific">Leptothrix cholodnii (strain ATCC 51168 / LMG 8142 / SP-6)</name>
    <name type="common">Leptothrix discophora (strain SP-6)</name>
    <dbReference type="NCBI Taxonomy" id="395495"/>
    <lineage>
        <taxon>Bacteria</taxon>
        <taxon>Pseudomonadati</taxon>
        <taxon>Pseudomonadota</taxon>
        <taxon>Betaproteobacteria</taxon>
        <taxon>Burkholderiales</taxon>
        <taxon>Sphaerotilaceae</taxon>
        <taxon>Leptothrix</taxon>
    </lineage>
</organism>
<evidence type="ECO:0000256" key="4">
    <source>
        <dbReference type="ARBA" id="ARBA00022519"/>
    </source>
</evidence>
<dbReference type="PANTHER" id="PTHR30487">
    <property type="entry name" value="TYPE 4 PREPILIN-LIKE PROTEINS LEADER PEPTIDE-PROCESSING ENZYME"/>
    <property type="match status" value="1"/>
</dbReference>
<keyword evidence="9" id="KW-0378">Hydrolase</keyword>
<dbReference type="KEGG" id="lch:Lcho_0548"/>
<proteinExistence type="inferred from homology"/>
<dbReference type="InterPro" id="IPR050882">
    <property type="entry name" value="Prepilin_peptidase/N-MTase"/>
</dbReference>
<dbReference type="Proteomes" id="UP000001693">
    <property type="component" value="Chromosome"/>
</dbReference>
<comment type="subcellular location">
    <subcellularLocation>
        <location evidence="1">Cell inner membrane</location>
        <topology evidence="1">Multi-pass membrane protein</topology>
    </subcellularLocation>
    <subcellularLocation>
        <location evidence="9">Cell membrane</location>
        <topology evidence="9">Multi-pass membrane protein</topology>
    </subcellularLocation>
</comment>
<feature type="transmembrane region" description="Helical" evidence="10">
    <location>
        <begin position="187"/>
        <end position="206"/>
    </location>
</feature>
<feature type="transmembrane region" description="Helical" evidence="10">
    <location>
        <begin position="160"/>
        <end position="178"/>
    </location>
</feature>
<dbReference type="RefSeq" id="WP_012345585.1">
    <property type="nucleotide sequence ID" value="NC_010524.1"/>
</dbReference>
<dbReference type="GO" id="GO:0008168">
    <property type="term" value="F:methyltransferase activity"/>
    <property type="evidence" value="ECO:0007669"/>
    <property type="project" value="UniProtKB-KW"/>
</dbReference>
<dbReference type="InterPro" id="IPR010627">
    <property type="entry name" value="Prepilin_pept_A24_N"/>
</dbReference>
<keyword evidence="4" id="KW-0997">Cell inner membrane</keyword>
<dbReference type="Gene3D" id="1.20.120.1220">
    <property type="match status" value="1"/>
</dbReference>
<dbReference type="InterPro" id="IPR014032">
    <property type="entry name" value="Peptidase_A24A_bac"/>
</dbReference>
<feature type="transmembrane region" description="Helical" evidence="10">
    <location>
        <begin position="212"/>
        <end position="233"/>
    </location>
</feature>
<dbReference type="GO" id="GO:0004190">
    <property type="term" value="F:aspartic-type endopeptidase activity"/>
    <property type="evidence" value="ECO:0007669"/>
    <property type="project" value="UniProtKB-EC"/>
</dbReference>
<comment type="function">
    <text evidence="9">Plays an essential role in type IV pili and type II pseudopili formation by proteolytically removing the leader sequence from substrate proteins and subsequently monomethylating the alpha-amino group of the newly exposed N-terminal phenylalanine.</text>
</comment>
<keyword evidence="3" id="KW-1003">Cell membrane</keyword>
<evidence type="ECO:0000256" key="10">
    <source>
        <dbReference type="SAM" id="Phobius"/>
    </source>
</evidence>
<evidence type="ECO:0000256" key="7">
    <source>
        <dbReference type="ARBA" id="ARBA00023136"/>
    </source>
</evidence>
<dbReference type="AlphaFoldDB" id="B1XYT9"/>
<evidence type="ECO:0000256" key="2">
    <source>
        <dbReference type="ARBA" id="ARBA00005801"/>
    </source>
</evidence>
<keyword evidence="9" id="KW-0645">Protease</keyword>
<keyword evidence="6 10" id="KW-1133">Transmembrane helix</keyword>
<dbReference type="PANTHER" id="PTHR30487:SF0">
    <property type="entry name" value="PREPILIN LEADER PEPTIDASE_N-METHYLTRANSFERASE-RELATED"/>
    <property type="match status" value="1"/>
</dbReference>
<gene>
    <name evidence="13" type="ordered locus">Lcho_0548</name>
</gene>
<comment type="catalytic activity">
    <reaction evidence="9">
        <text>Typically cleaves a -Gly-|-Phe- bond to release an N-terminal, basic peptide of 5-8 residues from type IV prepilin, and then N-methylates the new N-terminal amino group, the methyl donor being S-adenosyl-L-methionine.</text>
        <dbReference type="EC" id="3.4.23.43"/>
    </reaction>
</comment>
<evidence type="ECO:0000259" key="11">
    <source>
        <dbReference type="Pfam" id="PF01478"/>
    </source>
</evidence>
<dbReference type="EMBL" id="CP001013">
    <property type="protein sequence ID" value="ACB32823.1"/>
    <property type="molecule type" value="Genomic_DNA"/>
</dbReference>
<evidence type="ECO:0000256" key="8">
    <source>
        <dbReference type="RuleBase" id="RU003793"/>
    </source>
</evidence>
<dbReference type="EC" id="3.4.23.43" evidence="9"/>
<evidence type="ECO:0000256" key="5">
    <source>
        <dbReference type="ARBA" id="ARBA00022692"/>
    </source>
</evidence>
<dbReference type="STRING" id="395495.Lcho_0548"/>
<keyword evidence="9" id="KW-0808">Transferase</keyword>
<dbReference type="HOGENOM" id="CLU_057101_0_0_4"/>
<dbReference type="OrthoDB" id="9789291at2"/>